<dbReference type="STRING" id="67331.SAMN04490357_3593"/>
<gene>
    <name evidence="2" type="ORF">SAMN04490357_3593</name>
</gene>
<reference evidence="2 3" key="1">
    <citation type="submission" date="2016-10" db="EMBL/GenBank/DDBJ databases">
        <authorList>
            <person name="de Groot N.N."/>
        </authorList>
    </citation>
    <scope>NUCLEOTIDE SEQUENCE [LARGE SCALE GENOMIC DNA]</scope>
    <source>
        <strain evidence="2 3">DSM 40306</strain>
    </source>
</reference>
<dbReference type="EMBL" id="FNTD01000004">
    <property type="protein sequence ID" value="SED02916.1"/>
    <property type="molecule type" value="Genomic_DNA"/>
</dbReference>
<evidence type="ECO:0000313" key="2">
    <source>
        <dbReference type="EMBL" id="SED02916.1"/>
    </source>
</evidence>
<dbReference type="AlphaFoldDB" id="A0A1H4XB61"/>
<dbReference type="RefSeq" id="WP_143060448.1">
    <property type="nucleotide sequence ID" value="NZ_FNTD01000004.1"/>
</dbReference>
<feature type="compositionally biased region" description="Polar residues" evidence="1">
    <location>
        <begin position="262"/>
        <end position="275"/>
    </location>
</feature>
<sequence>MARTAPAGPTEVLKYLHEYLDEHFRTLHTHRQALQPAAPVFALEHELNQDDLELLSSAVCGAVVEGFDIRHRTWWLPFVVHAAEIGYLYTGDEYWPLFSQKTPGWERGPQWKIDNNRKYIKQWYKRFAAEYGGIEPKGAFAKNFSIIAWPITHAIMPADLQRQMAQLLYEARAILTPAMLDDPRVLGASLASRTGGYSDRFQKFCSNQILLGHISAALLSGDGEESPYLAQSALIRLLDDLTEEHDSRNWLYQARRSAHTVRSSGFLPTSTSSGPAQRGQPLPTVSNPKLLLRQEANGWCPYLSLPDLTILQAENIQVGEELRTRRPKIEGRHQPLPRGKLLYPGRVQLTAWPRPGTPIIQLEQGSTQVNELIAERCIITRGPWWLFRKQPGGLAIEIKGGVVRPGHDYCLVGRAGLPPLDLPWVSETFILADGVNAFDLKVPHTLSEAEVTQLTAVGLSVVSNVSIHPVGLTPASWDGEGVAEWMAGEPALLMVKSTQATEKCSVRIDGGLPSLLEWPAGSQELVFALENLPVGTHEVHVALLTRNAGRPFVSGSLIVTIRDPHPSLEENTEGAGIRLFATPARPKLTEIWEGRASLSVDGPVGTRADLSIVLRDESDKELVRQRHPISLPFLDNAWTRLAAQEFRKGKLQSVYNVAESCEISVSRNGVGFASLRCERGFHPLRWILTKQRNGGYTARLIDRTDGDCTQVLLFSVENPLLGEQQDARRPITVPASGGMLRATSGHATAAIILPPDPNWLRQRPNDRPKICCTGTPMSDVLELIRGHHQWQDADLSADPFSYRQRQLVLDAITAALVSLTAGNRWSHLERRHGRLSAHRRPDMLDEMQKLVGEAQAQRAVARYIADHLWQWADSLPALREGLSEAISPIASDTGIGDPRVAAEFLLLLASTPGSLESWDENERDKMLRCVLISPVLIRAARFAVMGTEDLREVSERSIAGGIR</sequence>
<feature type="region of interest" description="Disordered" evidence="1">
    <location>
        <begin position="262"/>
        <end position="282"/>
    </location>
</feature>
<dbReference type="GeneID" id="95516715"/>
<evidence type="ECO:0000313" key="3">
    <source>
        <dbReference type="Proteomes" id="UP000182375"/>
    </source>
</evidence>
<protein>
    <submittedName>
        <fullName evidence="2">Uncharacterized protein</fullName>
    </submittedName>
</protein>
<proteinExistence type="predicted"/>
<accession>A0A1H4XB61</accession>
<dbReference type="Proteomes" id="UP000182375">
    <property type="component" value="Unassembled WGS sequence"/>
</dbReference>
<evidence type="ECO:0000256" key="1">
    <source>
        <dbReference type="SAM" id="MobiDB-lite"/>
    </source>
</evidence>
<organism evidence="2 3">
    <name type="scientific">Streptomyces misionensis</name>
    <dbReference type="NCBI Taxonomy" id="67331"/>
    <lineage>
        <taxon>Bacteria</taxon>
        <taxon>Bacillati</taxon>
        <taxon>Actinomycetota</taxon>
        <taxon>Actinomycetes</taxon>
        <taxon>Kitasatosporales</taxon>
        <taxon>Streptomycetaceae</taxon>
        <taxon>Streptomyces</taxon>
    </lineage>
</organism>
<name>A0A1H4XB61_9ACTN</name>